<organism evidence="9">
    <name type="scientific">candidate division WOR-3 bacterium</name>
    <dbReference type="NCBI Taxonomy" id="2052148"/>
    <lineage>
        <taxon>Bacteria</taxon>
        <taxon>Bacteria division WOR-3</taxon>
    </lineage>
</organism>
<sequence length="414" mass="46133">MWSSNQIKTIFQRIDSYQDQMIELQKNLTAIPAIGPKNQGQGEAKRALYLKEFLQGIGLTVEEYNAPDSQVPDGYRPNLVARLSGESDERTIWLMTHMDIVPEGPRELWQTDPFKAWVKEGKIYGRGVEDNQQEMVASIFAVKALIELGLRPTYNVGLVLVSDEETGSKYGIGYLLSKHNIFKPKDLIIVPDAGNPEGTQIEIAEKSLVWLKIRTLGKQCHGSDPQKGRNAHRAGANLLCRLDKLLHEIYNGQDSLFDPPFTTAEPTKKEANVPNINTIPGEDVFYFDCRVLPQYDINELLEDVKTEASAVEKEFEVKVEVSTEQFEQAAPPTSPDAPVVKVLAKAIKEVYGVEAKPKGIGGGTVAAFFRRAGYDAVVWGKFESTAHQPNEYCVISNMVNDAKVYAHIFGQHVP</sequence>
<protein>
    <submittedName>
        <fullName evidence="9">M20 family metallo-hydrolase</fullName>
    </submittedName>
</protein>
<evidence type="ECO:0000256" key="5">
    <source>
        <dbReference type="ARBA" id="ARBA00022801"/>
    </source>
</evidence>
<feature type="domain" description="Peptidase M20 dimerisation" evidence="8">
    <location>
        <begin position="203"/>
        <end position="314"/>
    </location>
</feature>
<dbReference type="NCBIfam" id="NF010589">
    <property type="entry name" value="PRK13983.1"/>
    <property type="match status" value="1"/>
</dbReference>
<reference evidence="9" key="1">
    <citation type="journal article" date="2020" name="mSystems">
        <title>Genome- and Community-Level Interaction Insights into Carbon Utilization and Element Cycling Functions of Hydrothermarchaeota in Hydrothermal Sediment.</title>
        <authorList>
            <person name="Zhou Z."/>
            <person name="Liu Y."/>
            <person name="Xu W."/>
            <person name="Pan J."/>
            <person name="Luo Z.H."/>
            <person name="Li M."/>
        </authorList>
    </citation>
    <scope>NUCLEOTIDE SEQUENCE [LARGE SCALE GENOMIC DNA]</scope>
    <source>
        <strain evidence="9">SpSt-876</strain>
    </source>
</reference>
<keyword evidence="6" id="KW-0862">Zinc</keyword>
<evidence type="ECO:0000256" key="2">
    <source>
        <dbReference type="ARBA" id="ARBA00001947"/>
    </source>
</evidence>
<dbReference type="InterPro" id="IPR002933">
    <property type="entry name" value="Peptidase_M20"/>
</dbReference>
<dbReference type="SUPFAM" id="SSF53187">
    <property type="entry name" value="Zn-dependent exopeptidases"/>
    <property type="match status" value="1"/>
</dbReference>
<evidence type="ECO:0000256" key="3">
    <source>
        <dbReference type="ARBA" id="ARBA00006247"/>
    </source>
</evidence>
<evidence type="ECO:0000259" key="8">
    <source>
        <dbReference type="Pfam" id="PF07687"/>
    </source>
</evidence>
<evidence type="ECO:0000313" key="9">
    <source>
        <dbReference type="EMBL" id="HHS52063.1"/>
    </source>
</evidence>
<keyword evidence="5 9" id="KW-0378">Hydrolase</keyword>
<keyword evidence="7" id="KW-0170">Cobalt</keyword>
<comment type="caution">
    <text evidence="9">The sequence shown here is derived from an EMBL/GenBank/DDBJ whole genome shotgun (WGS) entry which is preliminary data.</text>
</comment>
<dbReference type="InterPro" id="IPR050072">
    <property type="entry name" value="Peptidase_M20A"/>
</dbReference>
<dbReference type="Pfam" id="PF01546">
    <property type="entry name" value="Peptidase_M20"/>
    <property type="match status" value="1"/>
</dbReference>
<keyword evidence="4" id="KW-0479">Metal-binding</keyword>
<evidence type="ECO:0000256" key="4">
    <source>
        <dbReference type="ARBA" id="ARBA00022723"/>
    </source>
</evidence>
<dbReference type="SUPFAM" id="SSF55031">
    <property type="entry name" value="Bacterial exopeptidase dimerisation domain"/>
    <property type="match status" value="1"/>
</dbReference>
<comment type="cofactor">
    <cofactor evidence="2">
        <name>Zn(2+)</name>
        <dbReference type="ChEBI" id="CHEBI:29105"/>
    </cofactor>
</comment>
<dbReference type="GO" id="GO:0016787">
    <property type="term" value="F:hydrolase activity"/>
    <property type="evidence" value="ECO:0007669"/>
    <property type="project" value="UniProtKB-KW"/>
</dbReference>
<dbReference type="Gene3D" id="3.30.70.360">
    <property type="match status" value="1"/>
</dbReference>
<dbReference type="AlphaFoldDB" id="A0A7C6EFW2"/>
<dbReference type="GO" id="GO:0046872">
    <property type="term" value="F:metal ion binding"/>
    <property type="evidence" value="ECO:0007669"/>
    <property type="project" value="UniProtKB-KW"/>
</dbReference>
<comment type="cofactor">
    <cofactor evidence="1">
        <name>Co(2+)</name>
        <dbReference type="ChEBI" id="CHEBI:48828"/>
    </cofactor>
</comment>
<dbReference type="PANTHER" id="PTHR43808">
    <property type="entry name" value="ACETYLORNITHINE DEACETYLASE"/>
    <property type="match status" value="1"/>
</dbReference>
<dbReference type="InterPro" id="IPR011650">
    <property type="entry name" value="Peptidase_M20_dimer"/>
</dbReference>
<name>A0A7C6EFW2_UNCW3</name>
<dbReference type="Gene3D" id="3.40.630.10">
    <property type="entry name" value="Zn peptidases"/>
    <property type="match status" value="2"/>
</dbReference>
<comment type="similarity">
    <text evidence="3">Belongs to the peptidase M20A family.</text>
</comment>
<gene>
    <name evidence="9" type="ORF">ENW73_04255</name>
</gene>
<dbReference type="Pfam" id="PF07687">
    <property type="entry name" value="M20_dimer"/>
    <property type="match status" value="1"/>
</dbReference>
<evidence type="ECO:0000256" key="1">
    <source>
        <dbReference type="ARBA" id="ARBA00001941"/>
    </source>
</evidence>
<dbReference type="InterPro" id="IPR010182">
    <property type="entry name" value="ArgE/DapE"/>
</dbReference>
<accession>A0A7C6EFW2</accession>
<evidence type="ECO:0000256" key="7">
    <source>
        <dbReference type="ARBA" id="ARBA00023285"/>
    </source>
</evidence>
<evidence type="ECO:0000256" key="6">
    <source>
        <dbReference type="ARBA" id="ARBA00022833"/>
    </source>
</evidence>
<dbReference type="PANTHER" id="PTHR43808:SF32">
    <property type="entry name" value="ARGE_DAPE-RELATED DEACYLASE"/>
    <property type="match status" value="1"/>
</dbReference>
<dbReference type="NCBIfam" id="TIGR01910">
    <property type="entry name" value="DapE-ArgE"/>
    <property type="match status" value="1"/>
</dbReference>
<dbReference type="EMBL" id="DTLI01000111">
    <property type="protein sequence ID" value="HHS52063.1"/>
    <property type="molecule type" value="Genomic_DNA"/>
</dbReference>
<proteinExistence type="inferred from homology"/>
<dbReference type="InterPro" id="IPR036264">
    <property type="entry name" value="Bact_exopeptidase_dim_dom"/>
</dbReference>